<dbReference type="OrthoDB" id="2423701at2759"/>
<dbReference type="Gene3D" id="1.20.5.420">
    <property type="entry name" value="Immunoglobulin FC, subunit C"/>
    <property type="match status" value="1"/>
</dbReference>
<dbReference type="Gene3D" id="1.25.40.10">
    <property type="entry name" value="Tetratricopeptide repeat domain"/>
    <property type="match status" value="1"/>
</dbReference>
<evidence type="ECO:0000256" key="2">
    <source>
        <dbReference type="ARBA" id="ARBA00022737"/>
    </source>
</evidence>
<evidence type="ECO:0000313" key="7">
    <source>
        <dbReference type="EMBL" id="PWA75203.1"/>
    </source>
</evidence>
<evidence type="ECO:0000256" key="5">
    <source>
        <dbReference type="SAM" id="MobiDB-lite"/>
    </source>
</evidence>
<evidence type="ECO:0000259" key="6">
    <source>
        <dbReference type="Pfam" id="PF16546"/>
    </source>
</evidence>
<feature type="compositionally biased region" description="Polar residues" evidence="5">
    <location>
        <begin position="308"/>
        <end position="322"/>
    </location>
</feature>
<dbReference type="PROSITE" id="PS50005">
    <property type="entry name" value="TPR"/>
    <property type="match status" value="2"/>
</dbReference>
<dbReference type="GO" id="GO:0006620">
    <property type="term" value="P:post-translational protein targeting to endoplasmic reticulum membrane"/>
    <property type="evidence" value="ECO:0007669"/>
    <property type="project" value="TreeGrafter"/>
</dbReference>
<feature type="domain" description="SGTA homodimerisation" evidence="6">
    <location>
        <begin position="12"/>
        <end position="68"/>
    </location>
</feature>
<dbReference type="GO" id="GO:0060090">
    <property type="term" value="F:molecular adaptor activity"/>
    <property type="evidence" value="ECO:0007669"/>
    <property type="project" value="TreeGrafter"/>
</dbReference>
<dbReference type="SMART" id="SM00028">
    <property type="entry name" value="TPR"/>
    <property type="match status" value="3"/>
</dbReference>
<gene>
    <name evidence="7" type="ORF">CTI12_AA246820</name>
</gene>
<comment type="similarity">
    <text evidence="1">Belongs to the SGT family.</text>
</comment>
<dbReference type="InterPro" id="IPR032374">
    <property type="entry name" value="SGTA_dimer"/>
</dbReference>
<evidence type="ECO:0000256" key="4">
    <source>
        <dbReference type="PROSITE-ProRule" id="PRU00339"/>
    </source>
</evidence>
<feature type="repeat" description="TPR" evidence="4">
    <location>
        <begin position="251"/>
        <end position="285"/>
    </location>
</feature>
<feature type="region of interest" description="Disordered" evidence="5">
    <location>
        <begin position="75"/>
        <end position="113"/>
    </location>
</feature>
<dbReference type="SUPFAM" id="SSF48452">
    <property type="entry name" value="TPR-like"/>
    <property type="match status" value="1"/>
</dbReference>
<dbReference type="AlphaFoldDB" id="A0A2U1NNW8"/>
<dbReference type="Pfam" id="PF00515">
    <property type="entry name" value="TPR_1"/>
    <property type="match status" value="1"/>
</dbReference>
<sequence>MTKMKADSPVCRRIVHSFLDFLNSVEPTSGSDVESLEVAKDCLSEVFKVDSSSTYGVPNSDSLVQIFSSLTGQNNEIKSDQTGEESRADTSFASCPNTAPVDTKTPEPQYQGDINKQDTRTIAVSEDELFGQFFGALEMVHYFRTSANEDDEQALERATTLFHSALTDMKQSGCTELDLKSLADTFKLQGNKAMQSKLYPDAIELYTVAIALCGDNAVYYCNRAAAYTQTSQHAEAIIDCQKSIAIDPNYSKAYSRLGYAYFAQGNYVDAIGKGFARALQLDPNNESVRENIRAAEQKLRQQRHERGQSSSWGFSNGPSRSTGRVPPFAGPPFFGPADRHGYINGVSPSFTTYLPESFDFVGMMPEMNSGRPDNNPNGEPEIRVGVNPEDGMPEDLFGAIRSAFHMFGGERGEQGGPQDRNPDGN</sequence>
<feature type="region of interest" description="Disordered" evidence="5">
    <location>
        <begin position="406"/>
        <end position="425"/>
    </location>
</feature>
<name>A0A2U1NNW8_ARTAN</name>
<evidence type="ECO:0000313" key="8">
    <source>
        <dbReference type="Proteomes" id="UP000245207"/>
    </source>
</evidence>
<keyword evidence="8" id="KW-1185">Reference proteome</keyword>
<dbReference type="PANTHER" id="PTHR45831:SF2">
    <property type="entry name" value="LD24721P"/>
    <property type="match status" value="1"/>
</dbReference>
<evidence type="ECO:0000256" key="3">
    <source>
        <dbReference type="ARBA" id="ARBA00022803"/>
    </source>
</evidence>
<reference evidence="7 8" key="1">
    <citation type="journal article" date="2018" name="Mol. Plant">
        <title>The genome of Artemisia annua provides insight into the evolution of Asteraceae family and artemisinin biosynthesis.</title>
        <authorList>
            <person name="Shen Q."/>
            <person name="Zhang L."/>
            <person name="Liao Z."/>
            <person name="Wang S."/>
            <person name="Yan T."/>
            <person name="Shi P."/>
            <person name="Liu M."/>
            <person name="Fu X."/>
            <person name="Pan Q."/>
            <person name="Wang Y."/>
            <person name="Lv Z."/>
            <person name="Lu X."/>
            <person name="Zhang F."/>
            <person name="Jiang W."/>
            <person name="Ma Y."/>
            <person name="Chen M."/>
            <person name="Hao X."/>
            <person name="Li L."/>
            <person name="Tang Y."/>
            <person name="Lv G."/>
            <person name="Zhou Y."/>
            <person name="Sun X."/>
            <person name="Brodelius P.E."/>
            <person name="Rose J.K.C."/>
            <person name="Tang K."/>
        </authorList>
    </citation>
    <scope>NUCLEOTIDE SEQUENCE [LARGE SCALE GENOMIC DNA]</scope>
    <source>
        <strain evidence="8">cv. Huhao1</strain>
        <tissue evidence="7">Leaf</tissue>
    </source>
</reference>
<feature type="compositionally biased region" description="Basic and acidic residues" evidence="5">
    <location>
        <begin position="296"/>
        <end position="307"/>
    </location>
</feature>
<evidence type="ECO:0000256" key="1">
    <source>
        <dbReference type="ARBA" id="ARBA00008175"/>
    </source>
</evidence>
<feature type="region of interest" description="Disordered" evidence="5">
    <location>
        <begin position="296"/>
        <end position="325"/>
    </location>
</feature>
<dbReference type="InterPro" id="IPR047150">
    <property type="entry name" value="SGT"/>
</dbReference>
<keyword evidence="3 4" id="KW-0802">TPR repeat</keyword>
<dbReference type="EMBL" id="PKPP01002450">
    <property type="protein sequence ID" value="PWA75203.1"/>
    <property type="molecule type" value="Genomic_DNA"/>
</dbReference>
<keyword evidence="2" id="KW-0677">Repeat</keyword>
<dbReference type="PANTHER" id="PTHR45831">
    <property type="entry name" value="LD24721P"/>
    <property type="match status" value="1"/>
</dbReference>
<accession>A0A2U1NNW8</accession>
<dbReference type="FunFam" id="1.25.40.10:FF:000330">
    <property type="entry name" value="Tetratricopeptide repeat (TPR)-like superfamily protein"/>
    <property type="match status" value="1"/>
</dbReference>
<dbReference type="Pfam" id="PF16546">
    <property type="entry name" value="SGTA_dimer"/>
    <property type="match status" value="1"/>
</dbReference>
<feature type="repeat" description="TPR" evidence="4">
    <location>
        <begin position="217"/>
        <end position="250"/>
    </location>
</feature>
<dbReference type="InterPro" id="IPR011990">
    <property type="entry name" value="TPR-like_helical_dom_sf"/>
</dbReference>
<dbReference type="GO" id="GO:0016020">
    <property type="term" value="C:membrane"/>
    <property type="evidence" value="ECO:0007669"/>
    <property type="project" value="TreeGrafter"/>
</dbReference>
<protein>
    <recommendedName>
        <fullName evidence="6">SGTA homodimerisation domain-containing protein</fullName>
    </recommendedName>
</protein>
<dbReference type="Proteomes" id="UP000245207">
    <property type="component" value="Unassembled WGS sequence"/>
</dbReference>
<dbReference type="STRING" id="35608.A0A2U1NNW8"/>
<dbReference type="InterPro" id="IPR019734">
    <property type="entry name" value="TPR_rpt"/>
</dbReference>
<comment type="caution">
    <text evidence="7">The sequence shown here is derived from an EMBL/GenBank/DDBJ whole genome shotgun (WGS) entry which is preliminary data.</text>
</comment>
<proteinExistence type="inferred from homology"/>
<dbReference type="GO" id="GO:0072380">
    <property type="term" value="C:TRC complex"/>
    <property type="evidence" value="ECO:0007669"/>
    <property type="project" value="TreeGrafter"/>
</dbReference>
<organism evidence="7 8">
    <name type="scientific">Artemisia annua</name>
    <name type="common">Sweet wormwood</name>
    <dbReference type="NCBI Taxonomy" id="35608"/>
    <lineage>
        <taxon>Eukaryota</taxon>
        <taxon>Viridiplantae</taxon>
        <taxon>Streptophyta</taxon>
        <taxon>Embryophyta</taxon>
        <taxon>Tracheophyta</taxon>
        <taxon>Spermatophyta</taxon>
        <taxon>Magnoliopsida</taxon>
        <taxon>eudicotyledons</taxon>
        <taxon>Gunneridae</taxon>
        <taxon>Pentapetalae</taxon>
        <taxon>asterids</taxon>
        <taxon>campanulids</taxon>
        <taxon>Asterales</taxon>
        <taxon>Asteraceae</taxon>
        <taxon>Asteroideae</taxon>
        <taxon>Anthemideae</taxon>
        <taxon>Artemisiinae</taxon>
        <taxon>Artemisia</taxon>
    </lineage>
</organism>
<feature type="compositionally biased region" description="Basic and acidic residues" evidence="5">
    <location>
        <begin position="77"/>
        <end position="88"/>
    </location>
</feature>